<dbReference type="Gene3D" id="3.90.180.10">
    <property type="entry name" value="Medium-chain alcohol dehydrogenases, catalytic domain"/>
    <property type="match status" value="1"/>
</dbReference>
<dbReference type="Gene3D" id="3.40.50.720">
    <property type="entry name" value="NAD(P)-binding Rossmann-like Domain"/>
    <property type="match status" value="1"/>
</dbReference>
<reference evidence="1 2" key="1">
    <citation type="submission" date="2024-09" db="EMBL/GenBank/DDBJ databases">
        <authorList>
            <person name="Sun Q."/>
            <person name="Mori K."/>
        </authorList>
    </citation>
    <scope>NUCLEOTIDE SEQUENCE [LARGE SCALE GENOMIC DNA]</scope>
    <source>
        <strain evidence="1 2">NCAIM B.02481</strain>
    </source>
</reference>
<sequence>MDYIFLKLKNLVEQEKIKPVIDRIYPLNKMAKTHTYVELGHKIGV</sequence>
<proteinExistence type="predicted"/>
<comment type="caution">
    <text evidence="1">The sequence shown here is derived from an EMBL/GenBank/DDBJ whole genome shotgun (WGS) entry which is preliminary data.</text>
</comment>
<keyword evidence="2" id="KW-1185">Reference proteome</keyword>
<dbReference type="Proteomes" id="UP001589832">
    <property type="component" value="Unassembled WGS sequence"/>
</dbReference>
<accession>A0ABV6Q9D0</accession>
<dbReference type="RefSeq" id="WP_386064340.1">
    <property type="nucleotide sequence ID" value="NZ_JBHLTQ010000005.1"/>
</dbReference>
<name>A0ABV6Q9D0_9FLAO</name>
<organism evidence="1 2">
    <name type="scientific">Winogradskyella pulchriflava</name>
    <dbReference type="NCBI Taxonomy" id="1110688"/>
    <lineage>
        <taxon>Bacteria</taxon>
        <taxon>Pseudomonadati</taxon>
        <taxon>Bacteroidota</taxon>
        <taxon>Flavobacteriia</taxon>
        <taxon>Flavobacteriales</taxon>
        <taxon>Flavobacteriaceae</taxon>
        <taxon>Winogradskyella</taxon>
    </lineage>
</organism>
<dbReference type="Pfam" id="PF13602">
    <property type="entry name" value="ADH_zinc_N_2"/>
    <property type="match status" value="1"/>
</dbReference>
<protein>
    <submittedName>
        <fullName evidence="1">Zinc-binding dehydrogenase</fullName>
    </submittedName>
</protein>
<evidence type="ECO:0000313" key="1">
    <source>
        <dbReference type="EMBL" id="MFC0604884.1"/>
    </source>
</evidence>
<gene>
    <name evidence="1" type="ORF">ACFFGA_10000</name>
</gene>
<evidence type="ECO:0000313" key="2">
    <source>
        <dbReference type="Proteomes" id="UP001589832"/>
    </source>
</evidence>
<dbReference type="EMBL" id="JBHLTQ010000005">
    <property type="protein sequence ID" value="MFC0604884.1"/>
    <property type="molecule type" value="Genomic_DNA"/>
</dbReference>